<keyword evidence="2" id="KW-0378">Hydrolase</keyword>
<sequence>MEVKQVQFVQANQSERLLRLERRQADDAAIKSVWNSPFPSVLGGTPQHGPVHMPSNEVFDEFDEQGQNLLGSLHLEADDEPIRRGATSRANSVRFDESTLQGSNWGQSTRHSGEFAPIRPGSGLGGHALMERTLSHRSDGRHSSAGHSVHSLHSVASGRASSLGLDNTFILTDREDDSPIDVPEPPPPAFLYLGSVPTIVRCWLTTNYAHDTLLYADVCSGSQKSTLDYSLIKELDLLGETHGDSNGGLRINLSVYFAEATVVQPHSRSSSPTRQVPHINAVFDVVGMDQTDTIDAKKFMRIFIGSDILRANSADLLLSQNRMTLYGNGESHEKLSVPFVRPEDDLVFKHIMTTNILPERIRLNASAPEFVSQDPNPQSTPGRGKAESPPARAQPDDSESLDAFSPTADIPRRGRDVAPGPASESGGESDRQSKEAPGTDAGGKEAAAAGEDKRRDAVGGIWSSWRHGTSASGSESGQRENGLSGYQPPARSRNMKVLKTQKAGSSSSARTGASYEPPPPARSSGEHRRKSQVSATGDQNGSAGSSTSVRWDMAKRSTSGSVAASGSSGGGSVTENKSRSSLDLRNLSSTALPRSANPVGGASAFSWMAPSSKPKASTAAAE</sequence>
<proteinExistence type="predicted"/>
<feature type="compositionally biased region" description="Low complexity" evidence="1">
    <location>
        <begin position="557"/>
        <end position="566"/>
    </location>
</feature>
<protein>
    <submittedName>
        <fullName evidence="2">Ubiquitin carboxyl-terminal hydrolase 19</fullName>
    </submittedName>
</protein>
<feature type="compositionally biased region" description="Low complexity" evidence="1">
    <location>
        <begin position="503"/>
        <end position="514"/>
    </location>
</feature>
<dbReference type="AlphaFoldDB" id="A0AA38VLX9"/>
<reference evidence="2" key="1">
    <citation type="submission" date="2022-07" db="EMBL/GenBank/DDBJ databases">
        <title>Fungi with potential for degradation of polypropylene.</title>
        <authorList>
            <person name="Gostincar C."/>
        </authorList>
    </citation>
    <scope>NUCLEOTIDE SEQUENCE</scope>
    <source>
        <strain evidence="2">EXF-13308</strain>
    </source>
</reference>
<keyword evidence="3" id="KW-1185">Reference proteome</keyword>
<comment type="caution">
    <text evidence="2">The sequence shown here is derived from an EMBL/GenBank/DDBJ whole genome shotgun (WGS) entry which is preliminary data.</text>
</comment>
<feature type="compositionally biased region" description="Polar residues" evidence="1">
    <location>
        <begin position="98"/>
        <end position="110"/>
    </location>
</feature>
<dbReference type="GO" id="GO:0016787">
    <property type="term" value="F:hydrolase activity"/>
    <property type="evidence" value="ECO:0007669"/>
    <property type="project" value="UniProtKB-KW"/>
</dbReference>
<evidence type="ECO:0000256" key="1">
    <source>
        <dbReference type="SAM" id="MobiDB-lite"/>
    </source>
</evidence>
<organism evidence="2 3">
    <name type="scientific">Pleurostoma richardsiae</name>
    <dbReference type="NCBI Taxonomy" id="41990"/>
    <lineage>
        <taxon>Eukaryota</taxon>
        <taxon>Fungi</taxon>
        <taxon>Dikarya</taxon>
        <taxon>Ascomycota</taxon>
        <taxon>Pezizomycotina</taxon>
        <taxon>Sordariomycetes</taxon>
        <taxon>Sordariomycetidae</taxon>
        <taxon>Calosphaeriales</taxon>
        <taxon>Pleurostomataceae</taxon>
        <taxon>Pleurostoma</taxon>
    </lineage>
</organism>
<feature type="compositionally biased region" description="Polar residues" evidence="1">
    <location>
        <begin position="466"/>
        <end position="481"/>
    </location>
</feature>
<feature type="region of interest" description="Disordered" evidence="1">
    <location>
        <begin position="369"/>
        <end position="622"/>
    </location>
</feature>
<gene>
    <name evidence="2" type="ORF">NKR23_g3598</name>
</gene>
<feature type="compositionally biased region" description="Low complexity" evidence="1">
    <location>
        <begin position="609"/>
        <end position="622"/>
    </location>
</feature>
<feature type="compositionally biased region" description="Polar residues" evidence="1">
    <location>
        <begin position="532"/>
        <end position="549"/>
    </location>
</feature>
<feature type="region of interest" description="Disordered" evidence="1">
    <location>
        <begin position="75"/>
        <end position="127"/>
    </location>
</feature>
<dbReference type="EMBL" id="JANBVO010000007">
    <property type="protein sequence ID" value="KAJ9150869.1"/>
    <property type="molecule type" value="Genomic_DNA"/>
</dbReference>
<evidence type="ECO:0000313" key="2">
    <source>
        <dbReference type="EMBL" id="KAJ9150869.1"/>
    </source>
</evidence>
<accession>A0AA38VLX9</accession>
<dbReference type="Proteomes" id="UP001174694">
    <property type="component" value="Unassembled WGS sequence"/>
</dbReference>
<name>A0AA38VLX9_9PEZI</name>
<evidence type="ECO:0000313" key="3">
    <source>
        <dbReference type="Proteomes" id="UP001174694"/>
    </source>
</evidence>